<proteinExistence type="predicted"/>
<dbReference type="GO" id="GO:0005829">
    <property type="term" value="C:cytosol"/>
    <property type="evidence" value="ECO:0007669"/>
    <property type="project" value="TreeGrafter"/>
</dbReference>
<feature type="domain" description="ALMS motif" evidence="5">
    <location>
        <begin position="1466"/>
        <end position="1603"/>
    </location>
</feature>
<feature type="region of interest" description="Disordered" evidence="4">
    <location>
        <begin position="687"/>
        <end position="762"/>
    </location>
</feature>
<dbReference type="GO" id="GO:0046599">
    <property type="term" value="P:regulation of centriole replication"/>
    <property type="evidence" value="ECO:0007669"/>
    <property type="project" value="TreeGrafter"/>
</dbReference>
<feature type="compositionally biased region" description="Polar residues" evidence="4">
    <location>
        <begin position="1151"/>
        <end position="1161"/>
    </location>
</feature>
<comment type="caution">
    <text evidence="6">The sequence shown here is derived from an EMBL/GenBank/DDBJ whole genome shotgun (WGS) entry which is preliminary data.</text>
</comment>
<protein>
    <submittedName>
        <fullName evidence="6">Centrosomal protein of 295 kDa</fullName>
    </submittedName>
</protein>
<feature type="compositionally biased region" description="Polar residues" evidence="4">
    <location>
        <begin position="1395"/>
        <end position="1406"/>
    </location>
</feature>
<feature type="compositionally biased region" description="Low complexity" evidence="4">
    <location>
        <begin position="945"/>
        <end position="956"/>
    </location>
</feature>
<dbReference type="Pfam" id="PF15309">
    <property type="entry name" value="ALMS_motif"/>
    <property type="match status" value="1"/>
</dbReference>
<feature type="compositionally biased region" description="Low complexity" evidence="4">
    <location>
        <begin position="402"/>
        <end position="414"/>
    </location>
</feature>
<dbReference type="EMBL" id="WKFB01000199">
    <property type="protein sequence ID" value="KAF6732059.1"/>
    <property type="molecule type" value="Genomic_DNA"/>
</dbReference>
<feature type="compositionally biased region" description="Basic and acidic residues" evidence="4">
    <location>
        <begin position="202"/>
        <end position="216"/>
    </location>
</feature>
<feature type="region of interest" description="Disordered" evidence="4">
    <location>
        <begin position="826"/>
        <end position="855"/>
    </location>
</feature>
<feature type="compositionally biased region" description="Basic and acidic residues" evidence="4">
    <location>
        <begin position="1548"/>
        <end position="1559"/>
    </location>
</feature>
<keyword evidence="3" id="KW-0206">Cytoskeleton</keyword>
<feature type="compositionally biased region" description="Basic and acidic residues" evidence="4">
    <location>
        <begin position="730"/>
        <end position="762"/>
    </location>
</feature>
<feature type="compositionally biased region" description="Polar residues" evidence="4">
    <location>
        <begin position="1118"/>
        <end position="1142"/>
    </location>
</feature>
<evidence type="ECO:0000256" key="3">
    <source>
        <dbReference type="ARBA" id="ARBA00023212"/>
    </source>
</evidence>
<feature type="compositionally biased region" description="Low complexity" evidence="4">
    <location>
        <begin position="1077"/>
        <end position="1094"/>
    </location>
</feature>
<feature type="region of interest" description="Disordered" evidence="4">
    <location>
        <begin position="1065"/>
        <end position="1410"/>
    </location>
</feature>
<feature type="compositionally biased region" description="Polar residues" evidence="4">
    <location>
        <begin position="1376"/>
        <end position="1385"/>
    </location>
</feature>
<evidence type="ECO:0000256" key="1">
    <source>
        <dbReference type="ARBA" id="ARBA00004300"/>
    </source>
</evidence>
<feature type="compositionally biased region" description="Basic and acidic residues" evidence="4">
    <location>
        <begin position="473"/>
        <end position="482"/>
    </location>
</feature>
<feature type="compositionally biased region" description="Polar residues" evidence="4">
    <location>
        <begin position="910"/>
        <end position="926"/>
    </location>
</feature>
<feature type="region of interest" description="Disordered" evidence="4">
    <location>
        <begin position="191"/>
        <end position="216"/>
    </location>
</feature>
<feature type="region of interest" description="Disordered" evidence="4">
    <location>
        <begin position="448"/>
        <end position="482"/>
    </location>
</feature>
<accession>A0A834FEU2</accession>
<feature type="region of interest" description="Disordered" evidence="4">
    <location>
        <begin position="1432"/>
        <end position="1469"/>
    </location>
</feature>
<feature type="compositionally biased region" description="Pro residues" evidence="4">
    <location>
        <begin position="599"/>
        <end position="629"/>
    </location>
</feature>
<evidence type="ECO:0000313" key="6">
    <source>
        <dbReference type="EMBL" id="KAF6732059.1"/>
    </source>
</evidence>
<evidence type="ECO:0000259" key="5">
    <source>
        <dbReference type="Pfam" id="PF15309"/>
    </source>
</evidence>
<feature type="compositionally biased region" description="Polar residues" evidence="4">
    <location>
        <begin position="1002"/>
        <end position="1017"/>
    </location>
</feature>
<dbReference type="GO" id="GO:0005814">
    <property type="term" value="C:centriole"/>
    <property type="evidence" value="ECO:0007669"/>
    <property type="project" value="TreeGrafter"/>
</dbReference>
<gene>
    <name evidence="6" type="ORF">FQA47_010850</name>
</gene>
<feature type="region of interest" description="Disordered" evidence="4">
    <location>
        <begin position="133"/>
        <end position="175"/>
    </location>
</feature>
<dbReference type="Proteomes" id="UP000646548">
    <property type="component" value="Unassembled WGS sequence"/>
</dbReference>
<feature type="compositionally biased region" description="Low complexity" evidence="4">
    <location>
        <begin position="1344"/>
        <end position="1359"/>
    </location>
</feature>
<feature type="compositionally biased region" description="Low complexity" evidence="4">
    <location>
        <begin position="1187"/>
        <end position="1201"/>
    </location>
</feature>
<name>A0A834FEU2_ORYME</name>
<comment type="subcellular location">
    <subcellularLocation>
        <location evidence="1">Cytoplasm</location>
        <location evidence="1">Cytoskeleton</location>
        <location evidence="1">Microtubule organizing center</location>
        <location evidence="1">Centrosome</location>
    </subcellularLocation>
</comment>
<feature type="compositionally biased region" description="Polar residues" evidence="4">
    <location>
        <begin position="638"/>
        <end position="652"/>
    </location>
</feature>
<feature type="region of interest" description="Disordered" evidence="4">
    <location>
        <begin position="945"/>
        <end position="1052"/>
    </location>
</feature>
<dbReference type="InterPro" id="IPR029299">
    <property type="entry name" value="ALMS_motif"/>
</dbReference>
<reference evidence="6" key="1">
    <citation type="journal article" name="BMC Genomics">
        <title>Long-read sequencing and de novo genome assembly of marine medaka (Oryzias melastigma).</title>
        <authorList>
            <person name="Liang P."/>
            <person name="Saqib H.S.A."/>
            <person name="Ni X."/>
            <person name="Shen Y."/>
        </authorList>
    </citation>
    <scope>NUCLEOTIDE SEQUENCE</scope>
    <source>
        <strain evidence="6">Bigg-433</strain>
    </source>
</reference>
<dbReference type="GO" id="GO:0005813">
    <property type="term" value="C:centrosome"/>
    <property type="evidence" value="ECO:0007669"/>
    <property type="project" value="UniProtKB-SubCell"/>
</dbReference>
<evidence type="ECO:0000256" key="4">
    <source>
        <dbReference type="SAM" id="MobiDB-lite"/>
    </source>
</evidence>
<organism evidence="6 7">
    <name type="scientific">Oryzias melastigma</name>
    <name type="common">Marine medaka</name>
    <dbReference type="NCBI Taxonomy" id="30732"/>
    <lineage>
        <taxon>Eukaryota</taxon>
        <taxon>Metazoa</taxon>
        <taxon>Chordata</taxon>
        <taxon>Craniata</taxon>
        <taxon>Vertebrata</taxon>
        <taxon>Euteleostomi</taxon>
        <taxon>Actinopterygii</taxon>
        <taxon>Neopterygii</taxon>
        <taxon>Teleostei</taxon>
        <taxon>Neoteleostei</taxon>
        <taxon>Acanthomorphata</taxon>
        <taxon>Ovalentaria</taxon>
        <taxon>Atherinomorphae</taxon>
        <taxon>Beloniformes</taxon>
        <taxon>Adrianichthyidae</taxon>
        <taxon>Oryziinae</taxon>
        <taxon>Oryzias</taxon>
    </lineage>
</organism>
<feature type="region of interest" description="Disordered" evidence="4">
    <location>
        <begin position="396"/>
        <end position="415"/>
    </location>
</feature>
<keyword evidence="2" id="KW-0963">Cytoplasm</keyword>
<feature type="region of interest" description="Disordered" evidence="4">
    <location>
        <begin position="593"/>
        <end position="652"/>
    </location>
</feature>
<dbReference type="PANTHER" id="PTHR21553">
    <property type="entry name" value="ALMS1-RELATED"/>
    <property type="match status" value="1"/>
</dbReference>
<feature type="compositionally biased region" description="Polar residues" evidence="4">
    <location>
        <begin position="1024"/>
        <end position="1034"/>
    </location>
</feature>
<feature type="compositionally biased region" description="Gly residues" evidence="4">
    <location>
        <begin position="1245"/>
        <end position="1255"/>
    </location>
</feature>
<feature type="region of interest" description="Disordered" evidence="4">
    <location>
        <begin position="1495"/>
        <end position="1559"/>
    </location>
</feature>
<sequence length="1607" mass="180127">MKRKASKLRLSPNEEARIIREEHERRRKLRLLQVREQQRCIALQIRREVEHRRQQELQQLEEELKKQWEQQQEEKLHTLQRLYQESLQLLGHGHRSAKENEPDLAALVQREKENHTKAEERFRDALRELKTQRLKHQEKQNQSINARKKALQAEKERSTKVASLPPPPPNPIQNLDAKKLHMVKRSDAGAFASTRYHMTESSVDREAESTQPDAREEAELEARRLLLLEQEERRKRAEQMEKARLRGKQALRREQLVQDRERLLTELEHMQQTDLLRRRQQVSQMPPQIFQPLYKRQEVKEDLQREMEFAFEDMYTGERRVKGDLVVQLVPEPLPDLSSCSQDQELDVTVEENRQSDAEEGSEGAEPETSAEAPLSRPAPRQALRKLLDRIRSQRSEWMNHSSPPSADGSPAASRDLIPEQDCSIETGSLPSDEKNKPVLMDRHKTVLPPTAEEKTTEPPKVFTSTVQDTEEERQKKEEQLEQEKQQQMFLLQELEEQKLRLEQMLREAQQEREHLKAAVTRQQPACSISTALPAELAPPAGEDDQTRRVRDYQQQLLDHNRVHQRSVEEARQRLEEYQRALRIRHSLTCRSILSTVGPPGPDPPLLHPPSTRPEPPPAPPHLPVPPAAPTLVPERPNISTSFPTPSLTRPGSCLSSKLLLDPSGTDFVSQITDSVMERVTDHLPERLRLLPHKPPPSRPIDPTRTLNPAFTDRSPPDSRFHPVTPSQEVRQEDERQVEEHREVTRPQEEQQRQEEELEQMRRQKEALQALIDTDKQVGGVTAAISVRFQDQPSSCRMSEEEEPEHLHQRRLRLLSSLLKAIEESNGGSLSHLVEEEESRSPSPSGLLHPPRALKPPVTRVWPGLREAMTEQHELSAIQEVETPVNSSQLAGPETEPRPPSPSGVWIPQSPESSALSRRTLQTPSELGSDRSGLLVWRERLLSGIGSAPGSSDSGDGFSGSGIKAKLSPSSDSGRGADFSGPALTSYRSSESPLQRPPESDCFSTSISTGSFVTSDLDQIGASADTSPSPTRWSEGTGGAERSLRSVFNDDSIQRIIDRYSRELDASLSSAGKTDVEGSYVDSGSSVSPPSLVEVSHRNVEDGGSSGHGPDPERTSEDQNSGPENDALSTPSRNDPTVSEDSFQPLIGQLADQSSCLSPDQKNFVPVGQPSAHSSLIGHLLRPPPSVSFSQEEFSSSRQLSDGPDVHADRLNAPGASDETVLWESGMRPLLGEPDESVLQNAGSSGTGFPAGSGGPSDSLLRPPAASSHEDPSQQNQTSLRCEDSFHPLLAEVTHNETMDPSLTFHLPQQSPPDSSEGFPDAVSSPSGSEPTPELLRSEEPKSSKTSSTSFTHLCSSHSLPHHSDLTLPPPAWTEVEQTAATLSRLTMKDETQDQESGTEMKSSSPAEDLLLEEEKGILEQSQITLVSLTETTVTEEEEEMFESVSFPEETPEEECETRSGSGRAHSLQDAFLQKRGALLLRSKRRVDELKAKAAQAKWAGEAPPTGNEASAATAPPSVCSEGAAPQLQWRRPPPADRVLEVKMSTPEQRKRNLSEMHRRTRRLYEQLEEVKQQRSFRSRQEDYAKNRLKAREFHMKTLQKLRAKQR</sequence>
<evidence type="ECO:0000313" key="7">
    <source>
        <dbReference type="Proteomes" id="UP000646548"/>
    </source>
</evidence>
<dbReference type="PANTHER" id="PTHR21553:SF26">
    <property type="entry name" value="ALMS MOTIF DOMAIN-CONTAINING PROTEIN"/>
    <property type="match status" value="1"/>
</dbReference>
<feature type="region of interest" description="Disordered" evidence="4">
    <location>
        <begin position="334"/>
        <end position="381"/>
    </location>
</feature>
<evidence type="ECO:0000256" key="2">
    <source>
        <dbReference type="ARBA" id="ARBA00022490"/>
    </source>
</evidence>
<feature type="region of interest" description="Disordered" evidence="4">
    <location>
        <begin position="877"/>
        <end position="933"/>
    </location>
</feature>